<protein>
    <submittedName>
        <fullName evidence="2">YIP1 family protein</fullName>
    </submittedName>
</protein>
<feature type="transmembrane region" description="Helical" evidence="1">
    <location>
        <begin position="119"/>
        <end position="141"/>
    </location>
</feature>
<evidence type="ECO:0000256" key="1">
    <source>
        <dbReference type="SAM" id="Phobius"/>
    </source>
</evidence>
<evidence type="ECO:0000313" key="3">
    <source>
        <dbReference type="Proteomes" id="UP000826300"/>
    </source>
</evidence>
<dbReference type="AlphaFoldDB" id="A0A8G0ZX23"/>
<accession>A0A8G0ZX23</accession>
<feature type="transmembrane region" description="Helical" evidence="1">
    <location>
        <begin position="82"/>
        <end position="107"/>
    </location>
</feature>
<keyword evidence="1" id="KW-1133">Transmembrane helix</keyword>
<evidence type="ECO:0000313" key="2">
    <source>
        <dbReference type="EMBL" id="QYZ71000.1"/>
    </source>
</evidence>
<feature type="transmembrane region" description="Helical" evidence="1">
    <location>
        <begin position="29"/>
        <end position="49"/>
    </location>
</feature>
<reference evidence="2" key="1">
    <citation type="submission" date="2021-02" db="EMBL/GenBank/DDBJ databases">
        <title>Rhodobacter shimadae sp. nov., an aerobic anoxygenic phototrophic bacterium isolated from a hot spring.</title>
        <authorList>
            <person name="Muramatsu S."/>
            <person name="Haruta S."/>
            <person name="Hirose S."/>
            <person name="Hanada S."/>
        </authorList>
    </citation>
    <scope>NUCLEOTIDE SEQUENCE</scope>
    <source>
        <strain evidence="2">N10</strain>
    </source>
</reference>
<dbReference type="Proteomes" id="UP000826300">
    <property type="component" value="Chromosome"/>
</dbReference>
<gene>
    <name evidence="2" type="ORF">JO391_05675</name>
</gene>
<sequence>MSITADILAAWKGPRRFIRAKLADRPREATVLVLMMAACVLAFIARWPALARQAELDRRMAEAGGMAPDQIPSLQALMGINLFVLVFVLPLLLFAVAALSHLVARAFGGRGDHAAARLALVWAFLAAAPAMLFQGLLAGLAGPGLQLTLVGAAVALAFLWLWLSMLIEAES</sequence>
<keyword evidence="3" id="KW-1185">Reference proteome</keyword>
<dbReference type="EMBL" id="CP069370">
    <property type="protein sequence ID" value="QYZ71000.1"/>
    <property type="molecule type" value="Genomic_DNA"/>
</dbReference>
<keyword evidence="1" id="KW-0472">Membrane</keyword>
<organism evidence="2 3">
    <name type="scientific">Neotabrizicola shimadae</name>
    <dbReference type="NCBI Taxonomy" id="2807096"/>
    <lineage>
        <taxon>Bacteria</taxon>
        <taxon>Pseudomonadati</taxon>
        <taxon>Pseudomonadota</taxon>
        <taxon>Alphaproteobacteria</taxon>
        <taxon>Rhodobacterales</taxon>
        <taxon>Paracoccaceae</taxon>
        <taxon>Neotabrizicola</taxon>
    </lineage>
</organism>
<proteinExistence type="predicted"/>
<keyword evidence="1" id="KW-0812">Transmembrane</keyword>
<feature type="transmembrane region" description="Helical" evidence="1">
    <location>
        <begin position="147"/>
        <end position="167"/>
    </location>
</feature>
<dbReference type="RefSeq" id="WP_220663239.1">
    <property type="nucleotide sequence ID" value="NZ_CP069370.1"/>
</dbReference>
<dbReference type="KEGG" id="nsm:JO391_05675"/>
<name>A0A8G0ZX23_9RHOB</name>